<feature type="non-terminal residue" evidence="3">
    <location>
        <position position="260"/>
    </location>
</feature>
<dbReference type="PANTHER" id="PTHR48258">
    <property type="entry name" value="DUF4218 DOMAIN-CONTAINING PROTEIN-RELATED"/>
    <property type="match status" value="1"/>
</dbReference>
<dbReference type="PANTHER" id="PTHR48258:SF13">
    <property type="match status" value="1"/>
</dbReference>
<feature type="region of interest" description="Disordered" evidence="1">
    <location>
        <begin position="1"/>
        <end position="26"/>
    </location>
</feature>
<dbReference type="Proteomes" id="UP001152484">
    <property type="component" value="Unassembled WGS sequence"/>
</dbReference>
<protein>
    <recommendedName>
        <fullName evidence="2">DUF4216 domain-containing protein</fullName>
    </recommendedName>
</protein>
<organism evidence="3 4">
    <name type="scientific">Cuscuta europaea</name>
    <name type="common">European dodder</name>
    <dbReference type="NCBI Taxonomy" id="41803"/>
    <lineage>
        <taxon>Eukaryota</taxon>
        <taxon>Viridiplantae</taxon>
        <taxon>Streptophyta</taxon>
        <taxon>Embryophyta</taxon>
        <taxon>Tracheophyta</taxon>
        <taxon>Spermatophyta</taxon>
        <taxon>Magnoliopsida</taxon>
        <taxon>eudicotyledons</taxon>
        <taxon>Gunneridae</taxon>
        <taxon>Pentapetalae</taxon>
        <taxon>asterids</taxon>
        <taxon>lamiids</taxon>
        <taxon>Solanales</taxon>
        <taxon>Convolvulaceae</taxon>
        <taxon>Cuscuteae</taxon>
        <taxon>Cuscuta</taxon>
        <taxon>Cuscuta subgen. Cuscuta</taxon>
    </lineage>
</organism>
<dbReference type="InterPro" id="IPR025312">
    <property type="entry name" value="DUF4216"/>
</dbReference>
<evidence type="ECO:0000259" key="2">
    <source>
        <dbReference type="Pfam" id="PF13952"/>
    </source>
</evidence>
<sequence length="260" mass="30719">MDNMTTKFNRPSRNDDDDDNEVSSTSELEIFRSAGRSLGKPTPRHLNLEEFERVHLYALHNCDELLEFVKEHKEMLSIVNSIPKSVEMRHKTQFAEWVRSRVSHMYEEGSVHEDLYYLVCGPLRTVRCYSGYIVNGFRFHTLDRQENRKTQNSGVMVRGDDHSDKEYYGVLRDIYELQYPNGNHLFAFKCDWYDVQHQGKGYRVDEYGLISVCTDLALATHEPFVLESQVEQVFYVPDPRNKKWLYVIKTEPRDLYNMPE</sequence>
<dbReference type="Pfam" id="PF13952">
    <property type="entry name" value="DUF4216"/>
    <property type="match status" value="1"/>
</dbReference>
<accession>A0A9P1A073</accession>
<dbReference type="EMBL" id="CAMAPE010000070">
    <property type="protein sequence ID" value="CAH9116791.1"/>
    <property type="molecule type" value="Genomic_DNA"/>
</dbReference>
<gene>
    <name evidence="3" type="ORF">CEURO_LOCUS21313</name>
</gene>
<reference evidence="3" key="1">
    <citation type="submission" date="2022-07" db="EMBL/GenBank/DDBJ databases">
        <authorList>
            <person name="Macas J."/>
            <person name="Novak P."/>
            <person name="Neumann P."/>
        </authorList>
    </citation>
    <scope>NUCLEOTIDE SEQUENCE</scope>
</reference>
<evidence type="ECO:0000313" key="3">
    <source>
        <dbReference type="EMBL" id="CAH9116791.1"/>
    </source>
</evidence>
<name>A0A9P1A073_CUSEU</name>
<proteinExistence type="predicted"/>
<feature type="compositionally biased region" description="Polar residues" evidence="1">
    <location>
        <begin position="1"/>
        <end position="11"/>
    </location>
</feature>
<evidence type="ECO:0000313" key="4">
    <source>
        <dbReference type="Proteomes" id="UP001152484"/>
    </source>
</evidence>
<feature type="domain" description="DUF4216" evidence="2">
    <location>
        <begin position="176"/>
        <end position="246"/>
    </location>
</feature>
<comment type="caution">
    <text evidence="3">The sequence shown here is derived from an EMBL/GenBank/DDBJ whole genome shotgun (WGS) entry which is preliminary data.</text>
</comment>
<dbReference type="AlphaFoldDB" id="A0A9P1A073"/>
<evidence type="ECO:0000256" key="1">
    <source>
        <dbReference type="SAM" id="MobiDB-lite"/>
    </source>
</evidence>
<dbReference type="OrthoDB" id="1294380at2759"/>
<keyword evidence="4" id="KW-1185">Reference proteome</keyword>